<evidence type="ECO:0008006" key="4">
    <source>
        <dbReference type="Google" id="ProtNLM"/>
    </source>
</evidence>
<dbReference type="RefSeq" id="WP_057932957.1">
    <property type="nucleotide sequence ID" value="NZ_LMZQ01000009.1"/>
</dbReference>
<dbReference type="AlphaFoldDB" id="A0A0T5VPP0"/>
<dbReference type="STRING" id="687842.ASU31_14250"/>
<sequence>MKSVSKNLSLLFFTLVLTLVFSCKGKDKDVPSNNSDEAAATRVVGTYKGTVDITSTEYFNAIIQVTKENGNKVKVTAKPGEPYSNVTSKIFTIKAIQGSNDAEAIGAPEGTLVYDHAAKNIVIVTLPTASGDITFNFRGTKQ</sequence>
<dbReference type="PROSITE" id="PS51257">
    <property type="entry name" value="PROKAR_LIPOPROTEIN"/>
    <property type="match status" value="1"/>
</dbReference>
<keyword evidence="3" id="KW-1185">Reference proteome</keyword>
<keyword evidence="1" id="KW-0732">Signal</keyword>
<evidence type="ECO:0000256" key="1">
    <source>
        <dbReference type="SAM" id="SignalP"/>
    </source>
</evidence>
<feature type="chain" id="PRO_5006665468" description="Lipocalin-like domain-containing protein" evidence="1">
    <location>
        <begin position="26"/>
        <end position="142"/>
    </location>
</feature>
<accession>A0A0T5VPP0</accession>
<reference evidence="2 3" key="1">
    <citation type="submission" date="2015-11" db="EMBL/GenBank/DDBJ databases">
        <title>Sequence of Pedobacter ginsenosidimutans.</title>
        <authorList>
            <person name="Carson E."/>
            <person name="Keyser V."/>
            <person name="Newman J."/>
            <person name="Miller J."/>
        </authorList>
    </citation>
    <scope>NUCLEOTIDE SEQUENCE [LARGE SCALE GENOMIC DNA]</scope>
    <source>
        <strain evidence="2 3">KACC 14530</strain>
    </source>
</reference>
<comment type="caution">
    <text evidence="2">The sequence shown here is derived from an EMBL/GenBank/DDBJ whole genome shotgun (WGS) entry which is preliminary data.</text>
</comment>
<gene>
    <name evidence="2" type="ORF">ASU31_14250</name>
</gene>
<organism evidence="2 3">
    <name type="scientific">Pedobacter ginsenosidimutans</name>
    <dbReference type="NCBI Taxonomy" id="687842"/>
    <lineage>
        <taxon>Bacteria</taxon>
        <taxon>Pseudomonadati</taxon>
        <taxon>Bacteroidota</taxon>
        <taxon>Sphingobacteriia</taxon>
        <taxon>Sphingobacteriales</taxon>
        <taxon>Sphingobacteriaceae</taxon>
        <taxon>Pedobacter</taxon>
    </lineage>
</organism>
<protein>
    <recommendedName>
        <fullName evidence="4">Lipocalin-like domain-containing protein</fullName>
    </recommendedName>
</protein>
<evidence type="ECO:0000313" key="2">
    <source>
        <dbReference type="EMBL" id="KRT15508.1"/>
    </source>
</evidence>
<dbReference type="EMBL" id="LMZQ01000009">
    <property type="protein sequence ID" value="KRT15508.1"/>
    <property type="molecule type" value="Genomic_DNA"/>
</dbReference>
<feature type="signal peptide" evidence="1">
    <location>
        <begin position="1"/>
        <end position="25"/>
    </location>
</feature>
<dbReference type="Proteomes" id="UP000051950">
    <property type="component" value="Unassembled WGS sequence"/>
</dbReference>
<name>A0A0T5VPP0_9SPHI</name>
<proteinExistence type="predicted"/>
<dbReference type="OrthoDB" id="710555at2"/>
<evidence type="ECO:0000313" key="3">
    <source>
        <dbReference type="Proteomes" id="UP000051950"/>
    </source>
</evidence>